<dbReference type="EMBL" id="JX020984">
    <property type="protein sequence ID" value="AFQ20264.1"/>
    <property type="molecule type" value="Genomic_DNA"/>
</dbReference>
<organism evidence="3">
    <name type="scientific">Sylvilagus floridanus</name>
    <name type="common">Cottontail rabbit</name>
    <dbReference type="NCBI Taxonomy" id="9988"/>
    <lineage>
        <taxon>Eukaryota</taxon>
        <taxon>Metazoa</taxon>
        <taxon>Chordata</taxon>
        <taxon>Craniata</taxon>
        <taxon>Vertebrata</taxon>
        <taxon>Euteleostomi</taxon>
        <taxon>Mammalia</taxon>
        <taxon>Eutheria</taxon>
        <taxon>Euarchontoglires</taxon>
        <taxon>Glires</taxon>
        <taxon>Lagomorpha</taxon>
        <taxon>Leporidae</taxon>
        <taxon>Sylvilagus</taxon>
    </lineage>
</organism>
<dbReference type="EMBL" id="JX020983">
    <property type="protein sequence ID" value="AFQ20263.1"/>
    <property type="molecule type" value="Genomic_DNA"/>
</dbReference>
<evidence type="ECO:0000313" key="2">
    <source>
        <dbReference type="EMBL" id="AFQ20263.1"/>
    </source>
</evidence>
<feature type="signal peptide" evidence="1">
    <location>
        <begin position="1"/>
        <end position="23"/>
    </location>
</feature>
<evidence type="ECO:0000256" key="1">
    <source>
        <dbReference type="SAM" id="SignalP"/>
    </source>
</evidence>
<protein>
    <submittedName>
        <fullName evidence="3">C-C motif chemokine ligand 13</fullName>
    </submittedName>
</protein>
<feature type="chain" id="PRO_5007676664" evidence="1">
    <location>
        <begin position="24"/>
        <end position="48"/>
    </location>
</feature>
<gene>
    <name evidence="3" type="primary">CCL13</name>
</gene>
<name>J7I298_SYLFL</name>
<dbReference type="AlphaFoldDB" id="J7I298"/>
<evidence type="ECO:0000313" key="3">
    <source>
        <dbReference type="EMBL" id="AFQ20264.1"/>
    </source>
</evidence>
<accession>J7I298</accession>
<evidence type="ECO:0000313" key="4">
    <source>
        <dbReference type="EMBL" id="AFQ20265.1"/>
    </source>
</evidence>
<feature type="non-terminal residue" evidence="3">
    <location>
        <position position="48"/>
    </location>
</feature>
<sequence length="48" mass="5139">MKVSAALLCLLLLAAACSSQALAQTGESQLFLHSLSFLRFLCLLSQRA</sequence>
<reference evidence="3" key="1">
    <citation type="journal article" date="2012" name="BMC Genet.">
        <title>Pseudogenization of the MCP-2/CCL8 chemokine gene in European rabbit (genus Oryctolagus), but not in species of Cottontail rabbit (Sylvilagus) and Hare (Lepus).</title>
        <authorList>
            <person name="van der Loo W."/>
            <person name="Afonso S."/>
            <person name="Matos A.L."/>
            <person name="Abrantes J."/>
            <person name="Esteves P.J."/>
        </authorList>
    </citation>
    <scope>NUCLEOTIDE SEQUENCE</scope>
    <source>
        <strain evidence="2">Syfl_171x</strain>
        <strain evidence="3">Syfl_171y</strain>
        <strain evidence="4">Syfl_176</strain>
    </source>
</reference>
<dbReference type="EMBL" id="JX020985">
    <property type="protein sequence ID" value="AFQ20265.1"/>
    <property type="molecule type" value="Genomic_DNA"/>
</dbReference>
<proteinExistence type="predicted"/>
<dbReference type="PROSITE" id="PS51257">
    <property type="entry name" value="PROKAR_LIPOPROTEIN"/>
    <property type="match status" value="1"/>
</dbReference>
<keyword evidence="1" id="KW-0732">Signal</keyword>